<accession>A0ABS5AN78</accession>
<feature type="chain" id="PRO_5047094214" description="Hydrolase" evidence="1">
    <location>
        <begin position="26"/>
        <end position="287"/>
    </location>
</feature>
<sequence>MRRPLVLVLTGAAVLALSTPVTAVAAGPELFDDFGYTGHTDARLGQRGWQVRGGGGGPGVGSWDPSLVSFPVVDGQKVMRLGAVTNGTPGGTRQSQVNTGRKFHEGTYAARVRFSDTPVYGPDGDQAVQTFYTITPLRYDRDPDYGEQDFEYLPNGGWGETGPTMLLTSWETYQPDPWWADNASNQVRRSHAGWRELVLQVSGGRMRYFIDGALVADHGDRFYPETPQLINFNQWFIAVGGAAGAERRYEQHNDWVYFAKGEVVSPAEVRSRVNGFRGRGVEFVDSV</sequence>
<protein>
    <recommendedName>
        <fullName evidence="4">Hydrolase</fullName>
    </recommendedName>
</protein>
<feature type="signal peptide" evidence="1">
    <location>
        <begin position="1"/>
        <end position="25"/>
    </location>
</feature>
<dbReference type="EMBL" id="JAGIOO010000001">
    <property type="protein sequence ID" value="MBP2478016.1"/>
    <property type="molecule type" value="Genomic_DNA"/>
</dbReference>
<dbReference type="SUPFAM" id="SSF49899">
    <property type="entry name" value="Concanavalin A-like lectins/glucanases"/>
    <property type="match status" value="1"/>
</dbReference>
<evidence type="ECO:0000313" key="3">
    <source>
        <dbReference type="Proteomes" id="UP001519363"/>
    </source>
</evidence>
<comment type="caution">
    <text evidence="2">The sequence shown here is derived from an EMBL/GenBank/DDBJ whole genome shotgun (WGS) entry which is preliminary data.</text>
</comment>
<evidence type="ECO:0000256" key="1">
    <source>
        <dbReference type="SAM" id="SignalP"/>
    </source>
</evidence>
<reference evidence="2 3" key="1">
    <citation type="submission" date="2021-03" db="EMBL/GenBank/DDBJ databases">
        <title>Sequencing the genomes of 1000 actinobacteria strains.</title>
        <authorList>
            <person name="Klenk H.-P."/>
        </authorList>
    </citation>
    <scope>NUCLEOTIDE SEQUENCE [LARGE SCALE GENOMIC DNA]</scope>
    <source>
        <strain evidence="2 3">DSM 44580</strain>
    </source>
</reference>
<dbReference type="InterPro" id="IPR013320">
    <property type="entry name" value="ConA-like_dom_sf"/>
</dbReference>
<proteinExistence type="predicted"/>
<dbReference type="RefSeq" id="WP_209707512.1">
    <property type="nucleotide sequence ID" value="NZ_JAGIOO010000001.1"/>
</dbReference>
<gene>
    <name evidence="2" type="ORF">JOF53_006888</name>
</gene>
<evidence type="ECO:0008006" key="4">
    <source>
        <dbReference type="Google" id="ProtNLM"/>
    </source>
</evidence>
<dbReference type="CDD" id="cd00413">
    <property type="entry name" value="Glyco_hydrolase_16"/>
    <property type="match status" value="1"/>
</dbReference>
<keyword evidence="3" id="KW-1185">Reference proteome</keyword>
<keyword evidence="1" id="KW-0732">Signal</keyword>
<name>A0ABS5AN78_9PSEU</name>
<organism evidence="2 3">
    <name type="scientific">Crossiella equi</name>
    <dbReference type="NCBI Taxonomy" id="130796"/>
    <lineage>
        <taxon>Bacteria</taxon>
        <taxon>Bacillati</taxon>
        <taxon>Actinomycetota</taxon>
        <taxon>Actinomycetes</taxon>
        <taxon>Pseudonocardiales</taxon>
        <taxon>Pseudonocardiaceae</taxon>
        <taxon>Crossiella</taxon>
    </lineage>
</organism>
<dbReference type="Proteomes" id="UP001519363">
    <property type="component" value="Unassembled WGS sequence"/>
</dbReference>
<dbReference type="Gene3D" id="2.60.120.200">
    <property type="match status" value="1"/>
</dbReference>
<evidence type="ECO:0000313" key="2">
    <source>
        <dbReference type="EMBL" id="MBP2478016.1"/>
    </source>
</evidence>